<keyword evidence="1" id="KW-0732">Signal</keyword>
<sequence>MVELKKTWYGLLLCLLPLMAAADWDLEKDKDGIRVYTQAVKTSAIRRFKVEMTLPVTLDRVLAVFDDFKRYPEWKFKVNRSGVLAQPDESSWYHYQDLSMPFPLEDRMFVMRSRLLPQGRNKVVIETRATPEYCRKRQQKICAAINRFDGLLVQEAQGRHELEQLANGSTRITWIQHAEPGGSLPDWLVNALLVDGPWETFKGLRAYVDQPRYREARLKRDASGVLLGGFEKVTW</sequence>
<dbReference type="GO" id="GO:0008289">
    <property type="term" value="F:lipid binding"/>
    <property type="evidence" value="ECO:0007669"/>
    <property type="project" value="InterPro"/>
</dbReference>
<dbReference type="GO" id="GO:0005737">
    <property type="term" value="C:cytoplasm"/>
    <property type="evidence" value="ECO:0007669"/>
    <property type="project" value="UniProtKB-ARBA"/>
</dbReference>
<dbReference type="InterPro" id="IPR023393">
    <property type="entry name" value="START-like_dom_sf"/>
</dbReference>
<proteinExistence type="predicted"/>
<dbReference type="Gene3D" id="3.30.530.20">
    <property type="match status" value="1"/>
</dbReference>
<dbReference type="KEGG" id="tbn:TBH_C1867"/>
<keyword evidence="4" id="KW-1185">Reference proteome</keyword>
<feature type="signal peptide" evidence="1">
    <location>
        <begin position="1"/>
        <end position="22"/>
    </location>
</feature>
<reference evidence="3 4" key="1">
    <citation type="journal article" date="2014" name="PLoS ONE">
        <title>Physiological and genomic features of a novel sulfur-oxidizing gammaproteobacterium belonging to a previously uncultivated symbiotic lineage isolated from a hydrothermal vent.</title>
        <authorList>
            <person name="Nunoura T."/>
            <person name="Takaki Y."/>
            <person name="Kazama H."/>
            <person name="Kakuta J."/>
            <person name="Shimamura S."/>
            <person name="Makita H."/>
            <person name="Hirai M."/>
            <person name="Miyazaki M."/>
            <person name="Takai K."/>
        </authorList>
    </citation>
    <scope>NUCLEOTIDE SEQUENCE [LARGE SCALE GENOMIC DNA]</scope>
    <source>
        <strain evidence="3 4">Hiromi1</strain>
    </source>
</reference>
<dbReference type="PROSITE" id="PS50848">
    <property type="entry name" value="START"/>
    <property type="match status" value="1"/>
</dbReference>
<evidence type="ECO:0000256" key="1">
    <source>
        <dbReference type="SAM" id="SignalP"/>
    </source>
</evidence>
<dbReference type="Proteomes" id="UP000031631">
    <property type="component" value="Chromosome"/>
</dbReference>
<dbReference type="PANTHER" id="PTHR19308">
    <property type="entry name" value="PHOSPHATIDYLCHOLINE TRANSFER PROTEIN"/>
    <property type="match status" value="1"/>
</dbReference>
<evidence type="ECO:0000313" key="3">
    <source>
        <dbReference type="EMBL" id="BAO44782.1"/>
    </source>
</evidence>
<evidence type="ECO:0000259" key="2">
    <source>
        <dbReference type="PROSITE" id="PS50848"/>
    </source>
</evidence>
<dbReference type="SUPFAM" id="SSF55961">
    <property type="entry name" value="Bet v1-like"/>
    <property type="match status" value="1"/>
</dbReference>
<feature type="chain" id="PRO_5031148850" description="START domain-containing protein" evidence="1">
    <location>
        <begin position="23"/>
        <end position="235"/>
    </location>
</feature>
<organism evidence="3 4">
    <name type="scientific">Thiolapillus brandeum</name>
    <dbReference type="NCBI Taxonomy" id="1076588"/>
    <lineage>
        <taxon>Bacteria</taxon>
        <taxon>Pseudomonadati</taxon>
        <taxon>Pseudomonadota</taxon>
        <taxon>Gammaproteobacteria</taxon>
        <taxon>Chromatiales</taxon>
        <taxon>Sedimenticolaceae</taxon>
        <taxon>Thiolapillus</taxon>
    </lineage>
</organism>
<dbReference type="AlphaFoldDB" id="A0A7U6JIE7"/>
<dbReference type="PANTHER" id="PTHR19308:SF14">
    <property type="entry name" value="START DOMAIN-CONTAINING PROTEIN"/>
    <property type="match status" value="1"/>
</dbReference>
<dbReference type="Pfam" id="PF01852">
    <property type="entry name" value="START"/>
    <property type="match status" value="1"/>
</dbReference>
<dbReference type="InterPro" id="IPR051213">
    <property type="entry name" value="START_lipid_transfer"/>
</dbReference>
<dbReference type="EMBL" id="AP012273">
    <property type="protein sequence ID" value="BAO44782.1"/>
    <property type="molecule type" value="Genomic_DNA"/>
</dbReference>
<accession>A0A7U6JIE7</accession>
<dbReference type="InterPro" id="IPR028347">
    <property type="entry name" value="START_dom_prot"/>
</dbReference>
<name>A0A7U6JIE7_9GAMM</name>
<dbReference type="InterPro" id="IPR002913">
    <property type="entry name" value="START_lipid-bd_dom"/>
</dbReference>
<evidence type="ECO:0000313" key="4">
    <source>
        <dbReference type="Proteomes" id="UP000031631"/>
    </source>
</evidence>
<dbReference type="PIRSF" id="PIRSF039033">
    <property type="entry name" value="START_dom"/>
    <property type="match status" value="1"/>
</dbReference>
<feature type="domain" description="START" evidence="2">
    <location>
        <begin position="24"/>
        <end position="213"/>
    </location>
</feature>
<protein>
    <recommendedName>
        <fullName evidence="2">START domain-containing protein</fullName>
    </recommendedName>
</protein>
<gene>
    <name evidence="3" type="ORF">TBH_C1867</name>
</gene>